<dbReference type="EMBL" id="MU250582">
    <property type="protein sequence ID" value="KAG7439860.1"/>
    <property type="molecule type" value="Genomic_DNA"/>
</dbReference>
<organism evidence="2 3">
    <name type="scientific">Guyanagaster necrorhizus</name>
    <dbReference type="NCBI Taxonomy" id="856835"/>
    <lineage>
        <taxon>Eukaryota</taxon>
        <taxon>Fungi</taxon>
        <taxon>Dikarya</taxon>
        <taxon>Basidiomycota</taxon>
        <taxon>Agaricomycotina</taxon>
        <taxon>Agaricomycetes</taxon>
        <taxon>Agaricomycetidae</taxon>
        <taxon>Agaricales</taxon>
        <taxon>Marasmiineae</taxon>
        <taxon>Physalacriaceae</taxon>
        <taxon>Guyanagaster</taxon>
    </lineage>
</organism>
<proteinExistence type="predicted"/>
<reference evidence="2" key="1">
    <citation type="submission" date="2020-11" db="EMBL/GenBank/DDBJ databases">
        <title>Adaptations for nitrogen fixation in a non-lichenized fungal sporocarp promotes dispersal by wood-feeding termites.</title>
        <authorList>
            <consortium name="DOE Joint Genome Institute"/>
            <person name="Koch R.A."/>
            <person name="Yoon G."/>
            <person name="Arayal U."/>
            <person name="Lail K."/>
            <person name="Amirebrahimi M."/>
            <person name="Labutti K."/>
            <person name="Lipzen A."/>
            <person name="Riley R."/>
            <person name="Barry K."/>
            <person name="Henrissat B."/>
            <person name="Grigoriev I.V."/>
            <person name="Herr J.R."/>
            <person name="Aime M.C."/>
        </authorList>
    </citation>
    <scope>NUCLEOTIDE SEQUENCE</scope>
    <source>
        <strain evidence="2">MCA 3950</strain>
    </source>
</reference>
<name>A0A9P7VGA8_9AGAR</name>
<accession>A0A9P7VGA8</accession>
<evidence type="ECO:0000313" key="2">
    <source>
        <dbReference type="EMBL" id="KAG7439860.1"/>
    </source>
</evidence>
<dbReference type="Proteomes" id="UP000812287">
    <property type="component" value="Unassembled WGS sequence"/>
</dbReference>
<feature type="region of interest" description="Disordered" evidence="1">
    <location>
        <begin position="373"/>
        <end position="414"/>
    </location>
</feature>
<evidence type="ECO:0000256" key="1">
    <source>
        <dbReference type="SAM" id="MobiDB-lite"/>
    </source>
</evidence>
<sequence>MPSARLPSVFTQPNQLGGAQRLRVRPSAPPPGSSSPLPSSSRLYPISAFVGEGRNCNSPPHRKIRDSSTLGFGLAHRGFGRVRYRSRSVFSIQENIICRGRIPPFSVVSLIGSVSFPSLIGQLIPITSLARPSPPSSSYSHLPFVFPPPFQTLRLVLSPRGHGVNLLPCSPYPAEVSPPQAVGSVTAVGLVPPTPHTLSSFPRQKAKNGVLHLSFPACLLTSKVSHLTHITPHFLLAKTHLPGRISLPTSLASTFERSRSFISHPPQPHPWGSTTVHFVFPLRCATHPPAPPRFRFVIPPCASNPAPPLVSLATRDRPFIRMRTFLATVPIIRMVDERLFASGQTNEASRVEAFSGRKIGGFSVRGWRKVNDFSPNPLHHPDHTPNSKSPPLTPMRHLSAPRQTPHADPSIKINPCLLPPASGNIRCGI</sequence>
<protein>
    <submittedName>
        <fullName evidence="2">Uncharacterized protein</fullName>
    </submittedName>
</protein>
<evidence type="ECO:0000313" key="3">
    <source>
        <dbReference type="Proteomes" id="UP000812287"/>
    </source>
</evidence>
<comment type="caution">
    <text evidence="2">The sequence shown here is derived from an EMBL/GenBank/DDBJ whole genome shotgun (WGS) entry which is preliminary data.</text>
</comment>
<dbReference type="GeneID" id="66101952"/>
<gene>
    <name evidence="2" type="ORF">BT62DRAFT_1081309</name>
</gene>
<dbReference type="AlphaFoldDB" id="A0A9P7VGA8"/>
<dbReference type="RefSeq" id="XP_043033360.1">
    <property type="nucleotide sequence ID" value="XM_043179658.1"/>
</dbReference>
<feature type="region of interest" description="Disordered" evidence="1">
    <location>
        <begin position="1"/>
        <end position="41"/>
    </location>
</feature>
<keyword evidence="3" id="KW-1185">Reference proteome</keyword>